<proteinExistence type="predicted"/>
<reference evidence="2 3" key="1">
    <citation type="submission" date="2016-11" db="EMBL/GenBank/DDBJ databases">
        <title>Paenibacillus species isolates.</title>
        <authorList>
            <person name="Beno S.M."/>
        </authorList>
    </citation>
    <scope>NUCLEOTIDE SEQUENCE [LARGE SCALE GENOMIC DNA]</scope>
    <source>
        <strain evidence="2 3">FSL F4-0100</strain>
    </source>
</reference>
<dbReference type="PROSITE" id="PS51186">
    <property type="entry name" value="GNAT"/>
    <property type="match status" value="1"/>
</dbReference>
<accession>A0A1R1B636</accession>
<dbReference type="RefSeq" id="WP_076321860.1">
    <property type="nucleotide sequence ID" value="NZ_JBCMXI010000001.1"/>
</dbReference>
<protein>
    <submittedName>
        <fullName evidence="2">N-acetyltransferase</fullName>
    </submittedName>
</protein>
<keyword evidence="2" id="KW-0808">Transferase</keyword>
<dbReference type="GO" id="GO:0016747">
    <property type="term" value="F:acyltransferase activity, transferring groups other than amino-acyl groups"/>
    <property type="evidence" value="ECO:0007669"/>
    <property type="project" value="InterPro"/>
</dbReference>
<dbReference type="SUPFAM" id="SSF55729">
    <property type="entry name" value="Acyl-CoA N-acyltransferases (Nat)"/>
    <property type="match status" value="1"/>
</dbReference>
<evidence type="ECO:0000313" key="3">
    <source>
        <dbReference type="Proteomes" id="UP000187074"/>
    </source>
</evidence>
<gene>
    <name evidence="2" type="ORF">BK123_08095</name>
</gene>
<name>A0A1R1B636_PAELA</name>
<dbReference type="Gene3D" id="3.40.630.30">
    <property type="match status" value="1"/>
</dbReference>
<dbReference type="Pfam" id="PF00583">
    <property type="entry name" value="Acetyltransf_1"/>
    <property type="match status" value="1"/>
</dbReference>
<dbReference type="STRING" id="1401.BK123_08095"/>
<evidence type="ECO:0000313" key="2">
    <source>
        <dbReference type="EMBL" id="OME95041.1"/>
    </source>
</evidence>
<sequence length="180" mass="20329">MIIIDLLENDIEKINQTARLLHESFEAWPTIDSAIREVFESLSDDSISRVLVNGDDEVIGWIGGRSQYDGNVWELHPLVIRKDSRMRGFGKLLVIDFERQVYQRGGITIILGTDDEYNQTSLANVNLYDDIPAHLSNFESLDHPANFYRKLGFVIVGVIPDANGIGKPDIIMAKRVKSVD</sequence>
<dbReference type="EMBL" id="MRTF01000002">
    <property type="protein sequence ID" value="OME95041.1"/>
    <property type="molecule type" value="Genomic_DNA"/>
</dbReference>
<evidence type="ECO:0000259" key="1">
    <source>
        <dbReference type="PROSITE" id="PS51186"/>
    </source>
</evidence>
<dbReference type="AlphaFoldDB" id="A0A1R1B636"/>
<organism evidence="2 3">
    <name type="scientific">Paenibacillus lautus</name>
    <name type="common">Bacillus lautus</name>
    <dbReference type="NCBI Taxonomy" id="1401"/>
    <lineage>
        <taxon>Bacteria</taxon>
        <taxon>Bacillati</taxon>
        <taxon>Bacillota</taxon>
        <taxon>Bacilli</taxon>
        <taxon>Bacillales</taxon>
        <taxon>Paenibacillaceae</taxon>
        <taxon>Paenibacillus</taxon>
    </lineage>
</organism>
<dbReference type="InterPro" id="IPR016181">
    <property type="entry name" value="Acyl_CoA_acyltransferase"/>
</dbReference>
<feature type="domain" description="N-acetyltransferase" evidence="1">
    <location>
        <begin position="4"/>
        <end position="177"/>
    </location>
</feature>
<dbReference type="InterPro" id="IPR000182">
    <property type="entry name" value="GNAT_dom"/>
</dbReference>
<comment type="caution">
    <text evidence="2">The sequence shown here is derived from an EMBL/GenBank/DDBJ whole genome shotgun (WGS) entry which is preliminary data.</text>
</comment>
<dbReference type="Proteomes" id="UP000187074">
    <property type="component" value="Unassembled WGS sequence"/>
</dbReference>
<dbReference type="OrthoDB" id="7365228at2"/>